<dbReference type="EMBL" id="MLAK01001386">
    <property type="protein sequence ID" value="OHS93597.1"/>
    <property type="molecule type" value="Genomic_DNA"/>
</dbReference>
<dbReference type="OrthoDB" id="10625353at2759"/>
<accession>A0A1J4J860</accession>
<dbReference type="GeneID" id="94847718"/>
<dbReference type="InterPro" id="IPR036322">
    <property type="entry name" value="WD40_repeat_dom_sf"/>
</dbReference>
<dbReference type="PROSITE" id="PS50197">
    <property type="entry name" value="BEACH"/>
    <property type="match status" value="1"/>
</dbReference>
<dbReference type="SUPFAM" id="SSF81837">
    <property type="entry name" value="BEACH domain"/>
    <property type="match status" value="1"/>
</dbReference>
<dbReference type="Gene3D" id="1.10.1540.10">
    <property type="entry name" value="BEACH domain"/>
    <property type="match status" value="1"/>
</dbReference>
<evidence type="ECO:0008006" key="5">
    <source>
        <dbReference type="Google" id="ProtNLM"/>
    </source>
</evidence>
<proteinExistence type="predicted"/>
<dbReference type="PANTHER" id="PTHR13743:SF161">
    <property type="entry name" value="BEIGE_BEACH DOMAIN CONTAINING PROTEIN"/>
    <property type="match status" value="1"/>
</dbReference>
<dbReference type="SMART" id="SM01026">
    <property type="entry name" value="Beach"/>
    <property type="match status" value="1"/>
</dbReference>
<feature type="domain" description="BEACH-type PH" evidence="2">
    <location>
        <begin position="1773"/>
        <end position="1892"/>
    </location>
</feature>
<dbReference type="PROSITE" id="PS51783">
    <property type="entry name" value="PH_BEACH"/>
    <property type="match status" value="1"/>
</dbReference>
<dbReference type="InterPro" id="IPR000409">
    <property type="entry name" value="BEACH_dom"/>
</dbReference>
<protein>
    <recommendedName>
        <fullName evidence="5">Beige/BEACH domain containing protein</fullName>
    </recommendedName>
</protein>
<dbReference type="Proteomes" id="UP000179807">
    <property type="component" value="Unassembled WGS sequence"/>
</dbReference>
<dbReference type="InterPro" id="IPR036372">
    <property type="entry name" value="BEACH_dom_sf"/>
</dbReference>
<sequence length="2556" mass="298335">MLSFDNIIKKLKDYFKKFTIMDYDFDSSLLQTIGSIISLRNPSPITELSNEDGFSPLISSFMLPSFSIIDLIQRKEFLRRCKTAKNFFMEYPFNFQFSEEAIQFLISRKNLISPKLAGFYNTFIIYNFLSWIQGFVTQGDDSNILLVMRSLLIYNSNPLNMECFFVAYYVSIENKAEEHFQHVYSLIENIFLKDDKISLPEYAYQFLPLHFSKFVQNSDNQTNPKSEDFSANAIQMMNLVNLILIDRSSQITTQVAKNFYLIIEKFIVEKFELIGLTFFANLAQFLPRELKIKPILSFPQNIMKYIENTPNASFKLPTKKETIKPYKFTTTIESNYCFNNKIISFPNGFDISENVVTFPSASFNCICDSNVATYCSLISKAIGDDEDILAQFVQEFSKIINIGETSLNLQDETQNTETTMTDNSVNETTIGKISAYLVFCQINEKAKHLVDLTQIIIKSSIFSPEYLIFNSDETFKGLNTLRHFSLNLILNQSAMSVDDFLRMKVITSPLMTAEVCERLLQPHNFQLFLQIIAESKRILRTLCIALCSFCQNSNNGYDPDLDKGRFSLFRLLSRLLSFDDIAQLFFEDSVFLSFLFALLFEPNLQDYIFCEIKNFLIEHVNEGDLYDSFIQSFYHFFEQCMAQFKTENGKILTTKVFKFLFDVFTNNCLLASKFSFIIPQFCDAIEFDDDTADKFQYFELIFRFIEFIGSRFLTIDLILLIKNLIVSKKLIECDDRLFNLIKNSMVMDDIIIQPLLAKLMIYCFWNNDNYHKIIHYFSELCQINSVNSIALREAEIDSFIVDELRTLKLTEEEVNARLSLLEPIAIVISSPIVVQNFISLLKDYTNYLYFLNKLIVLNYSIPIAILPFSVIIENEFKDEIVGPFSFAMWLFIENDKSPITMFNFNDCEIVVCIKNKQLIVNSTTIFEIPMKKWFFFALTFNNKNITAYLNMNVVKILDFEWESPHLKRYKIGGYECMNGRFGNFGFFKNLNKLNIRYFVESGPRNISEPERMQTIEYYTPSKISDVRATFLKTAEIENFAEIFLQICKIELILPLFAQLDDDRERLTQIFSVLRNSLLIDESQQKYFQEIKGFAVITHLLISTQFKGLTFDFYMKFFNLCGEIAHVPLRNDLIEDILINFDLWTRSMEFHQITNHWKTILFAGFEFISQELISFIDLLGFMRMYLFYEPIETEFIKHQTANSDKIGAIRSNIMEILTNQYKPLMDVYDYAVLMSHCISCHDVQQVHDLLLFFTTLADESTPGLKHFMLKTEAYIGIHHLLITDDPLIVPTTLTLIREFARANLISDYAFDELMVIYFEQLKYSQLSDPILNKISILIQHDMPELFPICSYFTLLKDRNNNDYEYKTFNYLFEKIEPTDELCCSPNWAIWAVYGAIVSNNSKIFSFLAKCCDREWYGIYCMIDRVCEVFNFKNDEWKGKFLLIILELCETGKYNYLEFIELVTFFILFRKKKFHNDALINLYNLNKSKINDNEDYKPVEFHSIPFSASNVSEQWYAFIKEKNWLSSYELNDLNEIREKTFDIEQKLLDSNFLEFTFIFGLRFSNDGKWVDKELAERTLMLYNKLMIQTHQKFRAVLSHFLRHYSNINESINISNEGNNLLTPNEIDLLLNRDLVALPYALIKKIRHYSLLNLDKSKRLFTYSPRILKNFGNSKLENTNQSIINQIEESSKNWRFLWSHMTSDHAPWDLSYITDKYNNSSNSQASISHAELNKKHFKRDFSINTFMCPWKTKLNRHFDIHEVASKMRDSGNFEEEPPKPVKSSHPLAIEEDLVSINKEMLVSEDTNNYSFIFTHECEIIKIDSTKPSTFSMNSKFIKVSNKIYKIEDIKYVFWRKRKQYPTAIEIYFVNGKTLFINFPGLKGSAVANKIVSYSPKNAVYIQQSSFDSFFSQTKLTEKWLNHEISNFEYLMYINVFGGRSFNDPSQYPFMPWIITNYEDENLDLNDKNNYRDLDKPVGALGKERLDELVQRLEDLRYFDVDEFLYSCFVSTPLSVFLFNVRVEPYTSQHIEIQGGRFDTPLRQFFSILRTYDSAMTQMNDYRELIPEFFYDNEFLENQNNFDLGLIDKKVSISDVELPPWAKSAMDFVYTNRKALESKFVSSKLNNWIDLLFGEKQKGKAARESNNLYKSEMYDDVWERNKDCNDMRRAEIETIIEQVGQIPPQLFKSPHPARMELPSKKSILSKSIYKDLNKSVSFATFHEIDNNKIQIKMLLNVNLLKSSGSQSNLRLSNSGSSSNLYIMSPNKLVNKNVKIETINLEFGHEFENDVSIIQQSVSLKSYEHESFFSECRKFIEIDKNVIMYLSNSDLDVHITNLDTMTTKRVNSRHQKIQSISNSEKGEDWFSVSFDDSRTNIYNKGELKYSIPTYRKTITCSALSVNFGVSVSGTDDGSLIVASIYNGATIRSIDLSDGNIPIHVSITPSWGFILVNSEKYVNGRKQFFMSLFTINGDEIRTTQVDFSVDRIVNWSTENGFDFAVILTKNGKMIAFEVFYMSLSKILHRSYQEIVAIDYLKQLNLIIAISENGSIALVPYIAEDIK</sequence>
<name>A0A1J4J860_9EUKA</name>
<comment type="caution">
    <text evidence="3">The sequence shown here is derived from an EMBL/GenBank/DDBJ whole genome shotgun (WGS) entry which is preliminary data.</text>
</comment>
<dbReference type="Pfam" id="PF02138">
    <property type="entry name" value="Beach"/>
    <property type="match status" value="1"/>
</dbReference>
<dbReference type="SUPFAM" id="SSF50978">
    <property type="entry name" value="WD40 repeat-like"/>
    <property type="match status" value="1"/>
</dbReference>
<evidence type="ECO:0000313" key="4">
    <source>
        <dbReference type="Proteomes" id="UP000179807"/>
    </source>
</evidence>
<dbReference type="SUPFAM" id="SSF50729">
    <property type="entry name" value="PH domain-like"/>
    <property type="match status" value="1"/>
</dbReference>
<reference evidence="3" key="1">
    <citation type="submission" date="2016-10" db="EMBL/GenBank/DDBJ databases">
        <authorList>
            <person name="Benchimol M."/>
            <person name="Almeida L.G."/>
            <person name="Vasconcelos A.T."/>
            <person name="Perreira-Neves A."/>
            <person name="Rosa I.A."/>
            <person name="Tasca T."/>
            <person name="Bogo M.R."/>
            <person name="de Souza W."/>
        </authorList>
    </citation>
    <scope>NUCLEOTIDE SEQUENCE [LARGE SCALE GENOMIC DNA]</scope>
    <source>
        <strain evidence="3">K</strain>
    </source>
</reference>
<keyword evidence="4" id="KW-1185">Reference proteome</keyword>
<dbReference type="PANTHER" id="PTHR13743">
    <property type="entry name" value="BEIGE/BEACH-RELATED"/>
    <property type="match status" value="1"/>
</dbReference>
<organism evidence="3 4">
    <name type="scientific">Tritrichomonas foetus</name>
    <dbReference type="NCBI Taxonomy" id="1144522"/>
    <lineage>
        <taxon>Eukaryota</taxon>
        <taxon>Metamonada</taxon>
        <taxon>Parabasalia</taxon>
        <taxon>Tritrichomonadida</taxon>
        <taxon>Tritrichomonadidae</taxon>
        <taxon>Tritrichomonas</taxon>
    </lineage>
</organism>
<feature type="domain" description="BEACH" evidence="1">
    <location>
        <begin position="1901"/>
        <end position="2190"/>
    </location>
</feature>
<evidence type="ECO:0000313" key="3">
    <source>
        <dbReference type="EMBL" id="OHS93597.1"/>
    </source>
</evidence>
<dbReference type="CDD" id="cd06071">
    <property type="entry name" value="Beach"/>
    <property type="match status" value="1"/>
</dbReference>
<evidence type="ECO:0000259" key="1">
    <source>
        <dbReference type="PROSITE" id="PS50197"/>
    </source>
</evidence>
<evidence type="ECO:0000259" key="2">
    <source>
        <dbReference type="PROSITE" id="PS51783"/>
    </source>
</evidence>
<gene>
    <name evidence="3" type="ORF">TRFO_40119</name>
</gene>
<dbReference type="VEuPathDB" id="TrichDB:TRFO_40119"/>
<dbReference type="InterPro" id="IPR050865">
    <property type="entry name" value="BEACH_Domain"/>
</dbReference>
<dbReference type="RefSeq" id="XP_068346734.1">
    <property type="nucleotide sequence ID" value="XM_068513014.1"/>
</dbReference>
<dbReference type="InterPro" id="IPR023362">
    <property type="entry name" value="PH-BEACH_dom"/>
</dbReference>